<evidence type="ECO:0000256" key="1">
    <source>
        <dbReference type="ARBA" id="ARBA00006422"/>
    </source>
</evidence>
<dbReference type="GO" id="GO:0051537">
    <property type="term" value="F:2 iron, 2 sulfur cluster binding"/>
    <property type="evidence" value="ECO:0007669"/>
    <property type="project" value="UniProtKB-KW"/>
</dbReference>
<dbReference type="InterPro" id="IPR017927">
    <property type="entry name" value="FAD-bd_FR_type"/>
</dbReference>
<keyword evidence="7" id="KW-0249">Electron transport</keyword>
<sequence length="243" mass="26584">HLMSIEAPDIAVATQPGQFITVRCGDYTLRRPFSIHQVSSREIAILFKITGRGTLWLSQRQKHDRIDILGPLGNGFSIQPSAENLLLVAGGIGIAPLAFLMQYASSRHQMTLIHGAITAAQLYTERCQPTAINYQGVEFIPVTEDGSAGKKGMATDILPDFLDRADQVYACGPVDMYKTMAEMPQRAGQSNLKLRKCQVSLEVRMGCGFGACYGCTINTEKGLKQVCSDGPVFELGDIIWQEV</sequence>
<dbReference type="InterPro" id="IPR001433">
    <property type="entry name" value="OxRdtase_FAD/NAD-bd"/>
</dbReference>
<proteinExistence type="inferred from homology"/>
<dbReference type="SUPFAM" id="SSF63380">
    <property type="entry name" value="Riboflavin synthase domain-like"/>
    <property type="match status" value="1"/>
</dbReference>
<comment type="cofactor">
    <cofactor evidence="10">
        <name>[2Fe-2S] cluster</name>
        <dbReference type="ChEBI" id="CHEBI:190135"/>
    </cofactor>
</comment>
<evidence type="ECO:0000256" key="8">
    <source>
        <dbReference type="ARBA" id="ARBA00023004"/>
    </source>
</evidence>
<dbReference type="InterPro" id="IPR039261">
    <property type="entry name" value="FNR_nucleotide-bd"/>
</dbReference>
<gene>
    <name evidence="12" type="ORF">S03H2_60318</name>
</gene>
<keyword evidence="6" id="KW-0274">FAD</keyword>
<evidence type="ECO:0000256" key="2">
    <source>
        <dbReference type="ARBA" id="ARBA00022448"/>
    </source>
</evidence>
<evidence type="ECO:0000313" key="12">
    <source>
        <dbReference type="EMBL" id="GAH88614.1"/>
    </source>
</evidence>
<evidence type="ECO:0000256" key="6">
    <source>
        <dbReference type="ARBA" id="ARBA00022827"/>
    </source>
</evidence>
<dbReference type="PANTHER" id="PTHR43513">
    <property type="entry name" value="DIHYDROOROTATE DEHYDROGENASE B (NAD(+)), ELECTRON TRANSFER SUBUNIT"/>
    <property type="match status" value="1"/>
</dbReference>
<dbReference type="PROSITE" id="PS51384">
    <property type="entry name" value="FAD_FR"/>
    <property type="match status" value="1"/>
</dbReference>
<protein>
    <recommendedName>
        <fullName evidence="11">FAD-binding FR-type domain-containing protein</fullName>
    </recommendedName>
</protein>
<evidence type="ECO:0000259" key="11">
    <source>
        <dbReference type="PROSITE" id="PS51384"/>
    </source>
</evidence>
<dbReference type="GO" id="GO:0016491">
    <property type="term" value="F:oxidoreductase activity"/>
    <property type="evidence" value="ECO:0007669"/>
    <property type="project" value="InterPro"/>
</dbReference>
<evidence type="ECO:0000256" key="7">
    <source>
        <dbReference type="ARBA" id="ARBA00022982"/>
    </source>
</evidence>
<dbReference type="InterPro" id="IPR012165">
    <property type="entry name" value="Cyt_c3_hydrogenase_gsu"/>
</dbReference>
<dbReference type="CDD" id="cd06218">
    <property type="entry name" value="DHOD_e_trans"/>
    <property type="match status" value="1"/>
</dbReference>
<keyword evidence="2" id="KW-0813">Transport</keyword>
<dbReference type="Gene3D" id="2.40.30.10">
    <property type="entry name" value="Translation factors"/>
    <property type="match status" value="1"/>
</dbReference>
<dbReference type="PANTHER" id="PTHR43513:SF3">
    <property type="entry name" value="DIHYDROOROTATE DEHYDROGENASE B (NAD(+)), ELECTRON TRANSFER SUBUNIT-RELATED"/>
    <property type="match status" value="1"/>
</dbReference>
<dbReference type="InterPro" id="IPR037117">
    <property type="entry name" value="Dihydroorotate_DH_ele_sf"/>
</dbReference>
<name>X1KEL5_9ZZZZ</name>
<keyword evidence="8" id="KW-0408">Iron</keyword>
<keyword evidence="5" id="KW-0479">Metal-binding</keyword>
<dbReference type="PIRSF" id="PIRSF006816">
    <property type="entry name" value="Cyc3_hyd_g"/>
    <property type="match status" value="1"/>
</dbReference>
<feature type="domain" description="FAD-binding FR-type" evidence="11">
    <location>
        <begin position="1"/>
        <end position="78"/>
    </location>
</feature>
<organism evidence="12">
    <name type="scientific">marine sediment metagenome</name>
    <dbReference type="NCBI Taxonomy" id="412755"/>
    <lineage>
        <taxon>unclassified sequences</taxon>
        <taxon>metagenomes</taxon>
        <taxon>ecological metagenomes</taxon>
    </lineage>
</organism>
<feature type="non-terminal residue" evidence="12">
    <location>
        <position position="1"/>
    </location>
</feature>
<evidence type="ECO:0000256" key="10">
    <source>
        <dbReference type="ARBA" id="ARBA00034078"/>
    </source>
</evidence>
<dbReference type="GO" id="GO:0046872">
    <property type="term" value="F:metal ion binding"/>
    <property type="evidence" value="ECO:0007669"/>
    <property type="project" value="UniProtKB-KW"/>
</dbReference>
<dbReference type="Pfam" id="PF10418">
    <property type="entry name" value="DHODB_Fe-S_bind"/>
    <property type="match status" value="1"/>
</dbReference>
<keyword evidence="3" id="KW-0285">Flavoprotein</keyword>
<keyword evidence="9" id="KW-0411">Iron-sulfur</keyword>
<comment type="caution">
    <text evidence="12">The sequence shown here is derived from an EMBL/GenBank/DDBJ whole genome shotgun (WGS) entry which is preliminary data.</text>
</comment>
<dbReference type="EMBL" id="BARU01038856">
    <property type="protein sequence ID" value="GAH88614.1"/>
    <property type="molecule type" value="Genomic_DNA"/>
</dbReference>
<dbReference type="InterPro" id="IPR019480">
    <property type="entry name" value="Dihydroorotate_DH_Fe-S-bd"/>
</dbReference>
<reference evidence="12" key="1">
    <citation type="journal article" date="2014" name="Front. Microbiol.">
        <title>High frequency of phylogenetically diverse reductive dehalogenase-homologous genes in deep subseafloor sedimentary metagenomes.</title>
        <authorList>
            <person name="Kawai M."/>
            <person name="Futagami T."/>
            <person name="Toyoda A."/>
            <person name="Takaki Y."/>
            <person name="Nishi S."/>
            <person name="Hori S."/>
            <person name="Arai W."/>
            <person name="Tsubouchi T."/>
            <person name="Morono Y."/>
            <person name="Uchiyama I."/>
            <person name="Ito T."/>
            <person name="Fujiyama A."/>
            <person name="Inagaki F."/>
            <person name="Takami H."/>
        </authorList>
    </citation>
    <scope>NUCLEOTIDE SEQUENCE</scope>
    <source>
        <strain evidence="12">Expedition CK06-06</strain>
    </source>
</reference>
<dbReference type="InterPro" id="IPR017938">
    <property type="entry name" value="Riboflavin_synthase-like_b-brl"/>
</dbReference>
<comment type="similarity">
    <text evidence="1">Belongs to the PyrK family.</text>
</comment>
<evidence type="ECO:0000256" key="4">
    <source>
        <dbReference type="ARBA" id="ARBA00022714"/>
    </source>
</evidence>
<dbReference type="SUPFAM" id="SSF52343">
    <property type="entry name" value="Ferredoxin reductase-like, C-terminal NADP-linked domain"/>
    <property type="match status" value="1"/>
</dbReference>
<dbReference type="Gene3D" id="2.10.240.10">
    <property type="entry name" value="Dihydroorotate dehydrogenase, electron transfer subunit"/>
    <property type="match status" value="1"/>
</dbReference>
<dbReference type="GO" id="GO:0006221">
    <property type="term" value="P:pyrimidine nucleotide biosynthetic process"/>
    <property type="evidence" value="ECO:0007669"/>
    <property type="project" value="InterPro"/>
</dbReference>
<dbReference type="GO" id="GO:0050660">
    <property type="term" value="F:flavin adenine dinucleotide binding"/>
    <property type="evidence" value="ECO:0007669"/>
    <property type="project" value="InterPro"/>
</dbReference>
<dbReference type="Pfam" id="PF00175">
    <property type="entry name" value="NAD_binding_1"/>
    <property type="match status" value="1"/>
</dbReference>
<dbReference type="Gene3D" id="3.40.50.80">
    <property type="entry name" value="Nucleotide-binding domain of ferredoxin-NADP reductase (FNR) module"/>
    <property type="match status" value="1"/>
</dbReference>
<feature type="non-terminal residue" evidence="12">
    <location>
        <position position="243"/>
    </location>
</feature>
<keyword evidence="4" id="KW-0001">2Fe-2S</keyword>
<evidence type="ECO:0000256" key="3">
    <source>
        <dbReference type="ARBA" id="ARBA00022630"/>
    </source>
</evidence>
<dbReference type="PRINTS" id="PR00409">
    <property type="entry name" value="PHDIOXRDTASE"/>
</dbReference>
<evidence type="ECO:0000256" key="5">
    <source>
        <dbReference type="ARBA" id="ARBA00022723"/>
    </source>
</evidence>
<dbReference type="AlphaFoldDB" id="X1KEL5"/>
<dbReference type="InterPro" id="IPR050353">
    <property type="entry name" value="PyrK_electron_transfer"/>
</dbReference>
<evidence type="ECO:0000256" key="9">
    <source>
        <dbReference type="ARBA" id="ARBA00023014"/>
    </source>
</evidence>
<accession>X1KEL5</accession>